<dbReference type="RefSeq" id="YP_009219000.1">
    <property type="nucleotide sequence ID" value="NC_029017.1"/>
</dbReference>
<dbReference type="GeneID" id="26645267"/>
<dbReference type="KEGG" id="vg:26645267"/>
<reference evidence="1 2" key="1">
    <citation type="submission" date="2015-07" db="EMBL/GenBank/DDBJ databases">
        <title>Characterization of Pseudomonas aeruginosa phage KPP21 belonging to family Podoviridae genus N4-like viruses, isolated in Japan.</title>
        <authorList>
            <person name="Shigehisa R."/>
            <person name="Uchiyama J."/>
            <person name="Kato S."/>
            <person name="Takemura-Uchiyama I."/>
            <person name="Ujihara T."/>
            <person name="Sakaguchi Y."/>
            <person name="Okamoto N."/>
            <person name="Shimakura H."/>
            <person name="Daibata M."/>
            <person name="Sakaguchi M."/>
            <person name="Matsuzaki S."/>
        </authorList>
    </citation>
    <scope>NUCLEOTIDE SEQUENCE [LARGE SCALE GENOMIC DNA]</scope>
</reference>
<protein>
    <submittedName>
        <fullName evidence="1">Uncharacterized protein</fullName>
    </submittedName>
</protein>
<dbReference type="Proteomes" id="UP000203732">
    <property type="component" value="Segment"/>
</dbReference>
<keyword evidence="2" id="KW-1185">Reference proteome</keyword>
<name>A0A0H5B105_BPK21</name>
<accession>A0A0H5B105</accession>
<organism evidence="1 2">
    <name type="scientific">Pseudomonas phage KPP21</name>
    <dbReference type="NCBI Taxonomy" id="1678082"/>
    <lineage>
        <taxon>Viruses</taxon>
        <taxon>Duplodnaviria</taxon>
        <taxon>Heunggongvirae</taxon>
        <taxon>Uroviricota</taxon>
        <taxon>Caudoviricetes</taxon>
        <taxon>Schitoviridae</taxon>
        <taxon>Migulavirinae</taxon>
        <taxon>Luzseptimavirus</taxon>
        <taxon>Luzseptimavirus KPP21</taxon>
    </lineage>
</organism>
<proteinExistence type="predicted"/>
<dbReference type="OrthoDB" id="34678at10239"/>
<organismHost>
    <name type="scientific">Pseudomonas aeruginosa</name>
    <dbReference type="NCBI Taxonomy" id="287"/>
</organismHost>
<evidence type="ECO:0000313" key="2">
    <source>
        <dbReference type="Proteomes" id="UP000203732"/>
    </source>
</evidence>
<evidence type="ECO:0000313" key="1">
    <source>
        <dbReference type="EMBL" id="BAR94610.1"/>
    </source>
</evidence>
<dbReference type="EMBL" id="LC064302">
    <property type="protein sequence ID" value="BAR94610.1"/>
    <property type="molecule type" value="Genomic_DNA"/>
</dbReference>
<sequence>MNLTFLRKCSAHAAKIHAALIKSYNLSWIDECGTEHEEDFYCLSDEGAIERVQHAVQGCEGLVSAICLVGEEGEIDFDPWEG</sequence>